<dbReference type="InterPro" id="IPR036390">
    <property type="entry name" value="WH_DNA-bd_sf"/>
</dbReference>
<evidence type="ECO:0000256" key="8">
    <source>
        <dbReference type="ARBA" id="ARBA00023015"/>
    </source>
</evidence>
<dbReference type="SUPFAM" id="SSF46785">
    <property type="entry name" value="Winged helix' DNA-binding domain"/>
    <property type="match status" value="1"/>
</dbReference>
<evidence type="ECO:0000256" key="5">
    <source>
        <dbReference type="ARBA" id="ARBA00022723"/>
    </source>
</evidence>
<feature type="binding site" evidence="11">
    <location>
        <position position="102"/>
    </location>
    <ligand>
        <name>Zn(2+)</name>
        <dbReference type="ChEBI" id="CHEBI:29105"/>
    </ligand>
</feature>
<dbReference type="Gene3D" id="3.30.1490.190">
    <property type="match status" value="1"/>
</dbReference>
<dbReference type="RefSeq" id="WP_147927490.1">
    <property type="nucleotide sequence ID" value="NZ_VKAC01000010.1"/>
</dbReference>
<evidence type="ECO:0000256" key="4">
    <source>
        <dbReference type="ARBA" id="ARBA00022491"/>
    </source>
</evidence>
<evidence type="ECO:0000256" key="12">
    <source>
        <dbReference type="PIRSR" id="PIRSR602481-2"/>
    </source>
</evidence>
<dbReference type="GO" id="GO:0045892">
    <property type="term" value="P:negative regulation of DNA-templated transcription"/>
    <property type="evidence" value="ECO:0007669"/>
    <property type="project" value="TreeGrafter"/>
</dbReference>
<dbReference type="Proteomes" id="UP000321234">
    <property type="component" value="Unassembled WGS sequence"/>
</dbReference>
<evidence type="ECO:0000256" key="1">
    <source>
        <dbReference type="ARBA" id="ARBA00004496"/>
    </source>
</evidence>
<reference evidence="13 14" key="1">
    <citation type="submission" date="2019-07" db="EMBL/GenBank/DDBJ databases">
        <title>Quadrisphaera sp. strain DD2A genome sequencing and assembly.</title>
        <authorList>
            <person name="Kim I."/>
        </authorList>
    </citation>
    <scope>NUCLEOTIDE SEQUENCE [LARGE SCALE GENOMIC DNA]</scope>
    <source>
        <strain evidence="13 14">DD2A</strain>
    </source>
</reference>
<comment type="subcellular location">
    <subcellularLocation>
        <location evidence="1">Cytoplasm</location>
    </subcellularLocation>
</comment>
<evidence type="ECO:0000256" key="2">
    <source>
        <dbReference type="ARBA" id="ARBA00007957"/>
    </source>
</evidence>
<evidence type="ECO:0000256" key="9">
    <source>
        <dbReference type="ARBA" id="ARBA00023125"/>
    </source>
</evidence>
<accession>A0A5C8ZE88</accession>
<dbReference type="InterPro" id="IPR043135">
    <property type="entry name" value="Fur_C"/>
</dbReference>
<comment type="cofactor">
    <cofactor evidence="11">
        <name>Zn(2+)</name>
        <dbReference type="ChEBI" id="CHEBI:29105"/>
    </cofactor>
    <text evidence="11">Binds 1 zinc ion per subunit.</text>
</comment>
<dbReference type="PANTHER" id="PTHR33202">
    <property type="entry name" value="ZINC UPTAKE REGULATION PROTEIN"/>
    <property type="match status" value="1"/>
</dbReference>
<dbReference type="Pfam" id="PF01475">
    <property type="entry name" value="FUR"/>
    <property type="match status" value="1"/>
</dbReference>
<evidence type="ECO:0000256" key="11">
    <source>
        <dbReference type="PIRSR" id="PIRSR602481-1"/>
    </source>
</evidence>
<keyword evidence="8" id="KW-0805">Transcription regulation</keyword>
<keyword evidence="4" id="KW-0678">Repressor</keyword>
<evidence type="ECO:0000256" key="7">
    <source>
        <dbReference type="ARBA" id="ARBA00023004"/>
    </source>
</evidence>
<feature type="binding site" evidence="12">
    <location>
        <position position="114"/>
    </location>
    <ligand>
        <name>Fe cation</name>
        <dbReference type="ChEBI" id="CHEBI:24875"/>
    </ligand>
</feature>
<evidence type="ECO:0000256" key="6">
    <source>
        <dbReference type="ARBA" id="ARBA00022833"/>
    </source>
</evidence>
<feature type="binding site" evidence="11">
    <location>
        <position position="146"/>
    </location>
    <ligand>
        <name>Zn(2+)</name>
        <dbReference type="ChEBI" id="CHEBI:29105"/>
    </ligand>
</feature>
<dbReference type="InterPro" id="IPR002481">
    <property type="entry name" value="FUR"/>
</dbReference>
<keyword evidence="7 12" id="KW-0408">Iron</keyword>
<dbReference type="PANTHER" id="PTHR33202:SF18">
    <property type="entry name" value="TRANSCRIPTIONAL REGULATOR FURA"/>
    <property type="match status" value="1"/>
</dbReference>
<feature type="binding site" evidence="11">
    <location>
        <position position="149"/>
    </location>
    <ligand>
        <name>Zn(2+)</name>
        <dbReference type="ChEBI" id="CHEBI:29105"/>
    </ligand>
</feature>
<dbReference type="Gene3D" id="1.10.10.10">
    <property type="entry name" value="Winged helix-like DNA-binding domain superfamily/Winged helix DNA-binding domain"/>
    <property type="match status" value="1"/>
</dbReference>
<comment type="cofactor">
    <cofactor evidence="12">
        <name>Mn(2+)</name>
        <dbReference type="ChEBI" id="CHEBI:29035"/>
    </cofactor>
    <cofactor evidence="12">
        <name>Fe(2+)</name>
        <dbReference type="ChEBI" id="CHEBI:29033"/>
    </cofactor>
    <text evidence="12">Binds 1 Mn(2+) or Fe(2+) ion per subunit.</text>
</comment>
<dbReference type="CDD" id="cd07153">
    <property type="entry name" value="Fur_like"/>
    <property type="match status" value="1"/>
</dbReference>
<feature type="binding site" evidence="11">
    <location>
        <position position="99"/>
    </location>
    <ligand>
        <name>Zn(2+)</name>
        <dbReference type="ChEBI" id="CHEBI:29105"/>
    </ligand>
</feature>
<keyword evidence="14" id="KW-1185">Reference proteome</keyword>
<keyword evidence="6 11" id="KW-0862">Zinc</keyword>
<evidence type="ECO:0000256" key="10">
    <source>
        <dbReference type="ARBA" id="ARBA00023163"/>
    </source>
</evidence>
<dbReference type="GO" id="GO:0008270">
    <property type="term" value="F:zinc ion binding"/>
    <property type="evidence" value="ECO:0007669"/>
    <property type="project" value="TreeGrafter"/>
</dbReference>
<keyword evidence="5 11" id="KW-0479">Metal-binding</keyword>
<gene>
    <name evidence="13" type="ORF">FMM08_16585</name>
</gene>
<dbReference type="EMBL" id="VKAC01000010">
    <property type="protein sequence ID" value="TXR55100.1"/>
    <property type="molecule type" value="Genomic_DNA"/>
</dbReference>
<dbReference type="InterPro" id="IPR036388">
    <property type="entry name" value="WH-like_DNA-bd_sf"/>
</dbReference>
<dbReference type="GO" id="GO:1900376">
    <property type="term" value="P:regulation of secondary metabolite biosynthetic process"/>
    <property type="evidence" value="ECO:0007669"/>
    <property type="project" value="TreeGrafter"/>
</dbReference>
<comment type="similarity">
    <text evidence="2">Belongs to the Fur family.</text>
</comment>
<evidence type="ECO:0000313" key="13">
    <source>
        <dbReference type="EMBL" id="TXR55100.1"/>
    </source>
</evidence>
<evidence type="ECO:0000256" key="3">
    <source>
        <dbReference type="ARBA" id="ARBA00022490"/>
    </source>
</evidence>
<sequence length="170" mass="18100">MVTDGARERALGEHALRDAGLRVTRPRLAVLDAVGLHPHATTDALIAAARTRLPTLSHQAVYDVLRVLTDAGVVRRIQPRGSVARYEARVADNHHHLVCRACGSITDVDCVVGEAPCLLPGPSPDGTDPAAGYALEEAEITFWGLCPACAAPTPTPRPEQGPVTREAHRD</sequence>
<proteinExistence type="inferred from homology"/>
<dbReference type="GO" id="GO:0000976">
    <property type="term" value="F:transcription cis-regulatory region binding"/>
    <property type="evidence" value="ECO:0007669"/>
    <property type="project" value="TreeGrafter"/>
</dbReference>
<protein>
    <submittedName>
        <fullName evidence="13">Transcriptional repressor</fullName>
    </submittedName>
</protein>
<dbReference type="AlphaFoldDB" id="A0A5C8ZE88"/>
<comment type="caution">
    <text evidence="13">The sequence shown here is derived from an EMBL/GenBank/DDBJ whole genome shotgun (WGS) entry which is preliminary data.</text>
</comment>
<dbReference type="GO" id="GO:0003700">
    <property type="term" value="F:DNA-binding transcription factor activity"/>
    <property type="evidence" value="ECO:0007669"/>
    <property type="project" value="InterPro"/>
</dbReference>
<name>A0A5C8ZE88_9ACTN</name>
<dbReference type="OrthoDB" id="5242893at2"/>
<keyword evidence="9" id="KW-0238">DNA-binding</keyword>
<dbReference type="GO" id="GO:0005737">
    <property type="term" value="C:cytoplasm"/>
    <property type="evidence" value="ECO:0007669"/>
    <property type="project" value="UniProtKB-SubCell"/>
</dbReference>
<organism evidence="13 14">
    <name type="scientific">Quadrisphaera setariae</name>
    <dbReference type="NCBI Taxonomy" id="2593304"/>
    <lineage>
        <taxon>Bacteria</taxon>
        <taxon>Bacillati</taxon>
        <taxon>Actinomycetota</taxon>
        <taxon>Actinomycetes</taxon>
        <taxon>Kineosporiales</taxon>
        <taxon>Kineosporiaceae</taxon>
        <taxon>Quadrisphaera</taxon>
    </lineage>
</organism>
<keyword evidence="10" id="KW-0804">Transcription</keyword>
<evidence type="ECO:0000313" key="14">
    <source>
        <dbReference type="Proteomes" id="UP000321234"/>
    </source>
</evidence>
<keyword evidence="3" id="KW-0963">Cytoplasm</keyword>